<feature type="binding site" evidence="11">
    <location>
        <position position="174"/>
    </location>
    <ligand>
        <name>thiamine diphosphate</name>
        <dbReference type="ChEBI" id="CHEBI:58937"/>
    </ligand>
</feature>
<dbReference type="Proteomes" id="UP000076577">
    <property type="component" value="Unassembled WGS sequence"/>
</dbReference>
<evidence type="ECO:0000256" key="1">
    <source>
        <dbReference type="ARBA" id="ARBA00004980"/>
    </source>
</evidence>
<dbReference type="CDD" id="cd02007">
    <property type="entry name" value="TPP_DXS"/>
    <property type="match status" value="1"/>
</dbReference>
<keyword evidence="6 11" id="KW-0460">Magnesium</keyword>
<dbReference type="FunFam" id="3.40.50.970:FF:000005">
    <property type="entry name" value="1-deoxy-D-xylulose-5-phosphate synthase"/>
    <property type="match status" value="1"/>
</dbReference>
<dbReference type="STRING" id="989403.SAMN05421798_101671"/>
<sequence length="633" mass="67651">MSLLDQIHNPSDLKKVPEDRLRQVAEELREEMVDAVSVTGGHLGAGLGVVELTVALHHVFDTPKDRLIWDVGHQCYPHKILTERKDRIRTLRQGDGLSGFTKRTESEYDPFGAGHSSTSISAGLGMAVARDLAGGDNNVIAVIGDGAMSAGMAYEAMNNAGALNSRLIVILNDNDMSIAPPVGALSASLARLVSGKTYKGLREAAKQVASALPKPLQEKAAQAEEFARSFFTGGTLFEELGFYYVGPVDGHNLDHLLPVLKNVRDAKEGPILVHVVTQKGKGYLPAENASNKYHAVAKFDVVTGKQSKPKPNAPAYTRVFANALIAEANKDKKIVGITAAMPDGTGLDVFEKVHPTRMFDVGIAEQHAVTFAAGLASEGFKPFCAIYSTFLQRGYDQVVHDVAIQKLPVRFPIDRAGLVGADGATHAGAFDTAFLSCLPGMVVMSPGDEAELVHMVSTAAAYDEGPIAFRYPRGEGIGIDLPEQGVPLEIGKGRIVKEGTKVALLSFGGRLSEALRAADTLDAAGLSTTVADARFAKPLDTDMIGRLAKEHDVLITIEEGSIGGFGSQVLQFLSDNGLLDGSLKIRSMILPDVFQDHSKPELMYKDAKLDADGIVLRVFEAIGKAKDLPLRLV</sequence>
<name>A0A165YHT8_9HYPH</name>
<comment type="similarity">
    <text evidence="2 11">Belongs to the transketolase family. DXPS subfamily.</text>
</comment>
<dbReference type="GO" id="GO:0000287">
    <property type="term" value="F:magnesium ion binding"/>
    <property type="evidence" value="ECO:0007669"/>
    <property type="project" value="UniProtKB-UniRule"/>
</dbReference>
<dbReference type="InterPro" id="IPR005475">
    <property type="entry name" value="Transketolase-like_Pyr-bd"/>
</dbReference>
<evidence type="ECO:0000313" key="14">
    <source>
        <dbReference type="Proteomes" id="UP000076577"/>
    </source>
</evidence>
<organism evidence="13 14">
    <name type="scientific">Pseudovibrio axinellae</name>
    <dbReference type="NCBI Taxonomy" id="989403"/>
    <lineage>
        <taxon>Bacteria</taxon>
        <taxon>Pseudomonadati</taxon>
        <taxon>Pseudomonadota</taxon>
        <taxon>Alphaproteobacteria</taxon>
        <taxon>Hyphomicrobiales</taxon>
        <taxon>Stappiaceae</taxon>
        <taxon>Pseudovibrio</taxon>
    </lineage>
</organism>
<dbReference type="Gene3D" id="3.40.50.970">
    <property type="match status" value="2"/>
</dbReference>
<dbReference type="EMBL" id="LMCB01000017">
    <property type="protein sequence ID" value="KZL18854.1"/>
    <property type="molecule type" value="Genomic_DNA"/>
</dbReference>
<comment type="pathway">
    <text evidence="1 11">Metabolic intermediate biosynthesis; 1-deoxy-D-xylulose 5-phosphate biosynthesis; 1-deoxy-D-xylulose 5-phosphate from D-glyceraldehyde 3-phosphate and pyruvate: step 1/1.</text>
</comment>
<dbReference type="GO" id="GO:0019288">
    <property type="term" value="P:isopentenyl diphosphate biosynthetic process, methylerythritol 4-phosphate pathway"/>
    <property type="evidence" value="ECO:0007669"/>
    <property type="project" value="UniProtKB-ARBA"/>
</dbReference>
<proteinExistence type="inferred from homology"/>
<comment type="subunit">
    <text evidence="3 11">Homodimer.</text>
</comment>
<dbReference type="Pfam" id="PF02780">
    <property type="entry name" value="Transketolase_C"/>
    <property type="match status" value="1"/>
</dbReference>
<dbReference type="CDD" id="cd07033">
    <property type="entry name" value="TPP_PYR_DXS_TK_like"/>
    <property type="match status" value="1"/>
</dbReference>
<feature type="binding site" evidence="11">
    <location>
        <position position="365"/>
    </location>
    <ligand>
        <name>thiamine diphosphate</name>
        <dbReference type="ChEBI" id="CHEBI:58937"/>
    </ligand>
</feature>
<dbReference type="Gene3D" id="3.40.50.920">
    <property type="match status" value="1"/>
</dbReference>
<dbReference type="HAMAP" id="MF_00315">
    <property type="entry name" value="DXP_synth"/>
    <property type="match status" value="1"/>
</dbReference>
<dbReference type="Pfam" id="PF02779">
    <property type="entry name" value="Transket_pyr"/>
    <property type="match status" value="1"/>
</dbReference>
<dbReference type="GO" id="GO:0008661">
    <property type="term" value="F:1-deoxy-D-xylulose-5-phosphate synthase activity"/>
    <property type="evidence" value="ECO:0007669"/>
    <property type="project" value="UniProtKB-UniRule"/>
</dbReference>
<evidence type="ECO:0000256" key="10">
    <source>
        <dbReference type="ARBA" id="ARBA00055605"/>
    </source>
</evidence>
<comment type="catalytic activity">
    <reaction evidence="11">
        <text>D-glyceraldehyde 3-phosphate + pyruvate + H(+) = 1-deoxy-D-xylulose 5-phosphate + CO2</text>
        <dbReference type="Rhea" id="RHEA:12605"/>
        <dbReference type="ChEBI" id="CHEBI:15361"/>
        <dbReference type="ChEBI" id="CHEBI:15378"/>
        <dbReference type="ChEBI" id="CHEBI:16526"/>
        <dbReference type="ChEBI" id="CHEBI:57792"/>
        <dbReference type="ChEBI" id="CHEBI:59776"/>
        <dbReference type="EC" id="2.2.1.7"/>
    </reaction>
</comment>
<dbReference type="GO" id="GO:0009228">
    <property type="term" value="P:thiamine biosynthetic process"/>
    <property type="evidence" value="ECO:0007669"/>
    <property type="project" value="UniProtKB-UniRule"/>
</dbReference>
<dbReference type="UniPathway" id="UPA00064">
    <property type="reaction ID" value="UER00091"/>
</dbReference>
<dbReference type="NCBIfam" id="NF003933">
    <property type="entry name" value="PRK05444.2-2"/>
    <property type="match status" value="1"/>
</dbReference>
<dbReference type="PROSITE" id="PS00801">
    <property type="entry name" value="TRANSKETOLASE_1"/>
    <property type="match status" value="1"/>
</dbReference>
<evidence type="ECO:0000256" key="11">
    <source>
        <dbReference type="HAMAP-Rule" id="MF_00315"/>
    </source>
</evidence>
<dbReference type="PANTHER" id="PTHR43322:SF5">
    <property type="entry name" value="1-DEOXY-D-XYLULOSE-5-PHOSPHATE SYNTHASE, CHLOROPLASTIC"/>
    <property type="match status" value="1"/>
</dbReference>
<feature type="binding site" evidence="11">
    <location>
        <begin position="114"/>
        <end position="116"/>
    </location>
    <ligand>
        <name>thiamine diphosphate</name>
        <dbReference type="ChEBI" id="CHEBI:58937"/>
    </ligand>
</feature>
<dbReference type="RefSeq" id="WP_068006048.1">
    <property type="nucleotide sequence ID" value="NZ_FOFM01000001.1"/>
</dbReference>
<dbReference type="OrthoDB" id="9803371at2"/>
<dbReference type="NCBIfam" id="TIGR00204">
    <property type="entry name" value="dxs"/>
    <property type="match status" value="1"/>
</dbReference>
<evidence type="ECO:0000256" key="2">
    <source>
        <dbReference type="ARBA" id="ARBA00011081"/>
    </source>
</evidence>
<comment type="caution">
    <text evidence="13">The sequence shown here is derived from an EMBL/GenBank/DDBJ whole genome shotgun (WGS) entry which is preliminary data.</text>
</comment>
<evidence type="ECO:0000256" key="4">
    <source>
        <dbReference type="ARBA" id="ARBA00022679"/>
    </source>
</evidence>
<dbReference type="GO" id="GO:0030976">
    <property type="term" value="F:thiamine pyrophosphate binding"/>
    <property type="evidence" value="ECO:0007669"/>
    <property type="project" value="UniProtKB-UniRule"/>
</dbReference>
<feature type="binding site" evidence="11">
    <location>
        <begin position="146"/>
        <end position="147"/>
    </location>
    <ligand>
        <name>thiamine diphosphate</name>
        <dbReference type="ChEBI" id="CHEBI:58937"/>
    </ligand>
</feature>
<gene>
    <name evidence="11 13" type="primary">dxs</name>
    <name evidence="13" type="ORF">PsAD2_02370</name>
</gene>
<protein>
    <recommendedName>
        <fullName evidence="11">1-deoxy-D-xylulose-5-phosphate synthase</fullName>
        <ecNumber evidence="11">2.2.1.7</ecNumber>
    </recommendedName>
    <alternativeName>
        <fullName evidence="11">1-deoxyxylulose-5-phosphate synthase</fullName>
        <shortName evidence="11">DXP synthase</shortName>
        <shortName evidence="11">DXPS</shortName>
    </alternativeName>
</protein>
<comment type="cofactor">
    <cofactor evidence="11">
        <name>thiamine diphosphate</name>
        <dbReference type="ChEBI" id="CHEBI:58937"/>
    </cofactor>
    <text evidence="11">Binds 1 thiamine pyrophosphate per subunit.</text>
</comment>
<dbReference type="SUPFAM" id="SSF52922">
    <property type="entry name" value="TK C-terminal domain-like"/>
    <property type="match status" value="1"/>
</dbReference>
<dbReference type="InterPro" id="IPR033248">
    <property type="entry name" value="Transketolase_C"/>
</dbReference>
<feature type="binding site" evidence="11">
    <location>
        <position position="73"/>
    </location>
    <ligand>
        <name>thiamine diphosphate</name>
        <dbReference type="ChEBI" id="CHEBI:58937"/>
    </ligand>
</feature>
<accession>A0A165YHT8</accession>
<dbReference type="FunFam" id="3.40.50.920:FF:000002">
    <property type="entry name" value="1-deoxy-D-xylulose-5-phosphate synthase"/>
    <property type="match status" value="1"/>
</dbReference>
<dbReference type="InterPro" id="IPR009014">
    <property type="entry name" value="Transketo_C/PFOR_II"/>
</dbReference>
<dbReference type="PANTHER" id="PTHR43322">
    <property type="entry name" value="1-D-DEOXYXYLULOSE 5-PHOSPHATE SYNTHASE-RELATED"/>
    <property type="match status" value="1"/>
</dbReference>
<dbReference type="InterPro" id="IPR020826">
    <property type="entry name" value="Transketolase_BS"/>
</dbReference>
<evidence type="ECO:0000313" key="13">
    <source>
        <dbReference type="EMBL" id="KZL18854.1"/>
    </source>
</evidence>
<evidence type="ECO:0000256" key="8">
    <source>
        <dbReference type="ARBA" id="ARBA00023052"/>
    </source>
</evidence>
<evidence type="ECO:0000259" key="12">
    <source>
        <dbReference type="SMART" id="SM00861"/>
    </source>
</evidence>
<keyword evidence="9 11" id="KW-0414">Isoprene biosynthesis</keyword>
<dbReference type="InterPro" id="IPR005477">
    <property type="entry name" value="Dxylulose-5-P_synthase"/>
</dbReference>
<keyword evidence="5 11" id="KW-0479">Metal-binding</keyword>
<evidence type="ECO:0000256" key="5">
    <source>
        <dbReference type="ARBA" id="ARBA00022723"/>
    </source>
</evidence>
<dbReference type="AlphaFoldDB" id="A0A165YHT8"/>
<evidence type="ECO:0000256" key="9">
    <source>
        <dbReference type="ARBA" id="ARBA00023229"/>
    </source>
</evidence>
<dbReference type="InterPro" id="IPR049557">
    <property type="entry name" value="Transketolase_CS"/>
</dbReference>
<evidence type="ECO:0000256" key="6">
    <source>
        <dbReference type="ARBA" id="ARBA00022842"/>
    </source>
</evidence>
<reference evidence="13 14" key="1">
    <citation type="journal article" date="2016" name="Front. Microbiol.">
        <title>Comparative Genomic Analysis Reveals a Diverse Repertoire of Genes Involved in Prokaryote-Eukaryote Interactions within the Pseudovibrio Genus.</title>
        <authorList>
            <person name="Romano S."/>
            <person name="Fernandez-Guerra A."/>
            <person name="Reen F.J."/>
            <person name="Glockner F.O."/>
            <person name="Crowley S.P."/>
            <person name="O'Sullivan O."/>
            <person name="Cotter P.D."/>
            <person name="Adams C."/>
            <person name="Dobson A.D."/>
            <person name="O'Gara F."/>
        </authorList>
    </citation>
    <scope>NUCLEOTIDE SEQUENCE [LARGE SCALE GENOMIC DNA]</scope>
    <source>
        <strain evidence="13 14">Ad2</strain>
    </source>
</reference>
<dbReference type="SUPFAM" id="SSF52518">
    <property type="entry name" value="Thiamin diphosphate-binding fold (THDP-binding)"/>
    <property type="match status" value="2"/>
</dbReference>
<keyword evidence="8 11" id="KW-0786">Thiamine pyrophosphate</keyword>
<dbReference type="SMART" id="SM00861">
    <property type="entry name" value="Transket_pyr"/>
    <property type="match status" value="1"/>
</dbReference>
<evidence type="ECO:0000256" key="3">
    <source>
        <dbReference type="ARBA" id="ARBA00011738"/>
    </source>
</evidence>
<dbReference type="PATRIC" id="fig|989403.3.peg.2527"/>
<dbReference type="EC" id="2.2.1.7" evidence="11"/>
<keyword evidence="7 11" id="KW-0784">Thiamine biosynthesis</keyword>
<feature type="domain" description="Transketolase-like pyrimidine-binding" evidence="12">
    <location>
        <begin position="314"/>
        <end position="479"/>
    </location>
</feature>
<feature type="binding site" evidence="11">
    <location>
        <position position="145"/>
    </location>
    <ligand>
        <name>Mg(2+)</name>
        <dbReference type="ChEBI" id="CHEBI:18420"/>
    </ligand>
</feature>
<dbReference type="Pfam" id="PF13292">
    <property type="entry name" value="DXP_synthase_N"/>
    <property type="match status" value="1"/>
</dbReference>
<dbReference type="InterPro" id="IPR029061">
    <property type="entry name" value="THDP-binding"/>
</dbReference>
<comment type="function">
    <text evidence="10 11">Catalyzes the acyloin condensation reaction between C atoms 2 and 3 of pyruvate and glyceraldehyde 3-phosphate to yield 1-deoxy-D-xylulose-5-phosphate (DXP).</text>
</comment>
<keyword evidence="14" id="KW-1185">Reference proteome</keyword>
<dbReference type="PROSITE" id="PS00802">
    <property type="entry name" value="TRANSKETOLASE_2"/>
    <property type="match status" value="1"/>
</dbReference>
<keyword evidence="4 11" id="KW-0808">Transferase</keyword>
<comment type="cofactor">
    <cofactor evidence="11">
        <name>Mg(2+)</name>
        <dbReference type="ChEBI" id="CHEBI:18420"/>
    </cofactor>
    <text evidence="11">Binds 1 Mg(2+) ion per subunit.</text>
</comment>
<evidence type="ECO:0000256" key="7">
    <source>
        <dbReference type="ARBA" id="ARBA00022977"/>
    </source>
</evidence>
<dbReference type="GO" id="GO:0016114">
    <property type="term" value="P:terpenoid biosynthetic process"/>
    <property type="evidence" value="ECO:0007669"/>
    <property type="project" value="UniProtKB-UniRule"/>
</dbReference>
<feature type="binding site" evidence="11">
    <location>
        <position position="283"/>
    </location>
    <ligand>
        <name>thiamine diphosphate</name>
        <dbReference type="ChEBI" id="CHEBI:58937"/>
    </ligand>
</feature>
<feature type="binding site" evidence="11">
    <location>
        <position position="174"/>
    </location>
    <ligand>
        <name>Mg(2+)</name>
        <dbReference type="ChEBI" id="CHEBI:18420"/>
    </ligand>
</feature>